<dbReference type="PANTHER" id="PTHR42801">
    <property type="entry name" value="THIOREDOXIN-DEPENDENT PEROXIDE REDUCTASE"/>
    <property type="match status" value="1"/>
</dbReference>
<dbReference type="InterPro" id="IPR050924">
    <property type="entry name" value="Peroxiredoxin_BCP/PrxQ"/>
</dbReference>
<dbReference type="Gene3D" id="3.40.30.10">
    <property type="entry name" value="Glutaredoxin"/>
    <property type="match status" value="1"/>
</dbReference>
<proteinExistence type="inferred from homology"/>
<dbReference type="AlphaFoldDB" id="A0A512BJ06"/>
<dbReference type="PROSITE" id="PS51352">
    <property type="entry name" value="THIOREDOXIN_2"/>
    <property type="match status" value="1"/>
</dbReference>
<dbReference type="PANTHER" id="PTHR42801:SF4">
    <property type="entry name" value="AHPC_TSA FAMILY PROTEIN"/>
    <property type="match status" value="1"/>
</dbReference>
<dbReference type="InterPro" id="IPR013766">
    <property type="entry name" value="Thioredoxin_domain"/>
</dbReference>
<dbReference type="EC" id="1.11.1.24" evidence="3"/>
<accession>A0A512BJ06</accession>
<name>A0A512BJ06_9BACT</name>
<evidence type="ECO:0000313" key="16">
    <source>
        <dbReference type="Proteomes" id="UP000321513"/>
    </source>
</evidence>
<comment type="function">
    <text evidence="1">Thiol-specific peroxidase that catalyzes the reduction of hydrogen peroxide and organic hydroperoxides to water and alcohols, respectively. Plays a role in cell protection against oxidative stress by detoxifying peroxides and as sensor of hydrogen peroxide-mediated signaling events.</text>
</comment>
<evidence type="ECO:0000259" key="14">
    <source>
        <dbReference type="PROSITE" id="PS51352"/>
    </source>
</evidence>
<dbReference type="FunFam" id="3.40.30.10:FF:000007">
    <property type="entry name" value="Thioredoxin-dependent thiol peroxidase"/>
    <property type="match status" value="1"/>
</dbReference>
<keyword evidence="7" id="KW-1015">Disulfide bond</keyword>
<dbReference type="NCBIfam" id="NF006960">
    <property type="entry name" value="PRK09437.1"/>
    <property type="match status" value="1"/>
</dbReference>
<dbReference type="InterPro" id="IPR000866">
    <property type="entry name" value="AhpC/TSA"/>
</dbReference>
<evidence type="ECO:0000256" key="11">
    <source>
        <dbReference type="ARBA" id="ARBA00042639"/>
    </source>
</evidence>
<sequence length="164" mass="18586">MLVALSLKPTIMTQLTEGSQAPVFEGVDQNGKKISLNDFKGKKVILYFYPKDDTPGCTAQACNLRDNYQELISKGFQVIGISTDSVKSHKKFEDKFQLPFPLIADEEKKIVEMYDVWGEKTFMGNTTIGTIRTTFLINEEGKIKKIITKPDTKNQTEQVLEAWK</sequence>
<evidence type="ECO:0000256" key="12">
    <source>
        <dbReference type="ARBA" id="ARBA00049091"/>
    </source>
</evidence>
<evidence type="ECO:0000256" key="2">
    <source>
        <dbReference type="ARBA" id="ARBA00011245"/>
    </source>
</evidence>
<evidence type="ECO:0000256" key="7">
    <source>
        <dbReference type="ARBA" id="ARBA00023157"/>
    </source>
</evidence>
<dbReference type="GO" id="GO:0034599">
    <property type="term" value="P:cellular response to oxidative stress"/>
    <property type="evidence" value="ECO:0007669"/>
    <property type="project" value="TreeGrafter"/>
</dbReference>
<dbReference type="InterPro" id="IPR024706">
    <property type="entry name" value="Peroxiredoxin_AhpC-typ"/>
</dbReference>
<protein>
    <recommendedName>
        <fullName evidence="3">thioredoxin-dependent peroxiredoxin</fullName>
        <ecNumber evidence="3">1.11.1.24</ecNumber>
    </recommendedName>
    <alternativeName>
        <fullName evidence="9">Thioredoxin peroxidase</fullName>
    </alternativeName>
    <alternativeName>
        <fullName evidence="11">Thioredoxin-dependent peroxiredoxin Bcp</fullName>
    </alternativeName>
</protein>
<evidence type="ECO:0000256" key="1">
    <source>
        <dbReference type="ARBA" id="ARBA00003330"/>
    </source>
</evidence>
<comment type="subunit">
    <text evidence="2">Monomer.</text>
</comment>
<dbReference type="EMBL" id="BJYT01000034">
    <property type="protein sequence ID" value="GEO11950.1"/>
    <property type="molecule type" value="Genomic_DNA"/>
</dbReference>
<comment type="similarity">
    <text evidence="10">Belongs to the peroxiredoxin family. BCP/PrxQ subfamily.</text>
</comment>
<dbReference type="PIRSF" id="PIRSF000239">
    <property type="entry name" value="AHPC"/>
    <property type="match status" value="1"/>
</dbReference>
<dbReference type="CDD" id="cd03017">
    <property type="entry name" value="PRX_BCP"/>
    <property type="match status" value="1"/>
</dbReference>
<keyword evidence="5" id="KW-0049">Antioxidant</keyword>
<dbReference type="Pfam" id="PF00578">
    <property type="entry name" value="AhpC-TSA"/>
    <property type="match status" value="1"/>
</dbReference>
<keyword evidence="4" id="KW-0575">Peroxidase</keyword>
<evidence type="ECO:0000256" key="4">
    <source>
        <dbReference type="ARBA" id="ARBA00022559"/>
    </source>
</evidence>
<dbReference type="InterPro" id="IPR036249">
    <property type="entry name" value="Thioredoxin-like_sf"/>
</dbReference>
<evidence type="ECO:0000256" key="5">
    <source>
        <dbReference type="ARBA" id="ARBA00022862"/>
    </source>
</evidence>
<evidence type="ECO:0000256" key="13">
    <source>
        <dbReference type="PIRSR" id="PIRSR000239-1"/>
    </source>
</evidence>
<evidence type="ECO:0000256" key="10">
    <source>
        <dbReference type="ARBA" id="ARBA00038489"/>
    </source>
</evidence>
<evidence type="ECO:0000256" key="3">
    <source>
        <dbReference type="ARBA" id="ARBA00013017"/>
    </source>
</evidence>
<reference evidence="15 16" key="1">
    <citation type="submission" date="2019-07" db="EMBL/GenBank/DDBJ databases">
        <title>Whole genome shotgun sequence of Segetibacter aerophilus NBRC 106135.</title>
        <authorList>
            <person name="Hosoyama A."/>
            <person name="Uohara A."/>
            <person name="Ohji S."/>
            <person name="Ichikawa N."/>
        </authorList>
    </citation>
    <scope>NUCLEOTIDE SEQUENCE [LARGE SCALE GENOMIC DNA]</scope>
    <source>
        <strain evidence="15 16">NBRC 106135</strain>
    </source>
</reference>
<dbReference type="GO" id="GO:0005737">
    <property type="term" value="C:cytoplasm"/>
    <property type="evidence" value="ECO:0007669"/>
    <property type="project" value="TreeGrafter"/>
</dbReference>
<dbReference type="Proteomes" id="UP000321513">
    <property type="component" value="Unassembled WGS sequence"/>
</dbReference>
<keyword evidence="8" id="KW-0676">Redox-active center</keyword>
<dbReference type="SUPFAM" id="SSF52833">
    <property type="entry name" value="Thioredoxin-like"/>
    <property type="match status" value="1"/>
</dbReference>
<keyword evidence="16" id="KW-1185">Reference proteome</keyword>
<evidence type="ECO:0000256" key="8">
    <source>
        <dbReference type="ARBA" id="ARBA00023284"/>
    </source>
</evidence>
<feature type="active site" description="Cysteine sulfenic acid (-SOH) intermediate; for peroxidase activity" evidence="13">
    <location>
        <position position="57"/>
    </location>
</feature>
<comment type="catalytic activity">
    <reaction evidence="12">
        <text>a hydroperoxide + [thioredoxin]-dithiol = an alcohol + [thioredoxin]-disulfide + H2O</text>
        <dbReference type="Rhea" id="RHEA:62620"/>
        <dbReference type="Rhea" id="RHEA-COMP:10698"/>
        <dbReference type="Rhea" id="RHEA-COMP:10700"/>
        <dbReference type="ChEBI" id="CHEBI:15377"/>
        <dbReference type="ChEBI" id="CHEBI:29950"/>
        <dbReference type="ChEBI" id="CHEBI:30879"/>
        <dbReference type="ChEBI" id="CHEBI:35924"/>
        <dbReference type="ChEBI" id="CHEBI:50058"/>
        <dbReference type="EC" id="1.11.1.24"/>
    </reaction>
</comment>
<feature type="domain" description="Thioredoxin" evidence="14">
    <location>
        <begin position="15"/>
        <end position="164"/>
    </location>
</feature>
<evidence type="ECO:0000256" key="6">
    <source>
        <dbReference type="ARBA" id="ARBA00023002"/>
    </source>
</evidence>
<evidence type="ECO:0000256" key="9">
    <source>
        <dbReference type="ARBA" id="ARBA00032824"/>
    </source>
</evidence>
<organism evidence="15 16">
    <name type="scientific">Segetibacter aerophilus</name>
    <dbReference type="NCBI Taxonomy" id="670293"/>
    <lineage>
        <taxon>Bacteria</taxon>
        <taxon>Pseudomonadati</taxon>
        <taxon>Bacteroidota</taxon>
        <taxon>Chitinophagia</taxon>
        <taxon>Chitinophagales</taxon>
        <taxon>Chitinophagaceae</taxon>
        <taxon>Segetibacter</taxon>
    </lineage>
</organism>
<evidence type="ECO:0000313" key="15">
    <source>
        <dbReference type="EMBL" id="GEO11950.1"/>
    </source>
</evidence>
<comment type="caution">
    <text evidence="15">The sequence shown here is derived from an EMBL/GenBank/DDBJ whole genome shotgun (WGS) entry which is preliminary data.</text>
</comment>
<dbReference type="GO" id="GO:0045454">
    <property type="term" value="P:cell redox homeostasis"/>
    <property type="evidence" value="ECO:0007669"/>
    <property type="project" value="TreeGrafter"/>
</dbReference>
<dbReference type="GO" id="GO:0008379">
    <property type="term" value="F:thioredoxin peroxidase activity"/>
    <property type="evidence" value="ECO:0007669"/>
    <property type="project" value="TreeGrafter"/>
</dbReference>
<gene>
    <name evidence="15" type="ORF">SAE01_44460</name>
</gene>
<keyword evidence="6" id="KW-0560">Oxidoreductase</keyword>